<gene>
    <name evidence="3" type="ORF">RRG08_026796</name>
</gene>
<proteinExistence type="predicted"/>
<keyword evidence="2" id="KW-1133">Transmembrane helix</keyword>
<organism evidence="3 4">
    <name type="scientific">Elysia crispata</name>
    <name type="common">lettuce slug</name>
    <dbReference type="NCBI Taxonomy" id="231223"/>
    <lineage>
        <taxon>Eukaryota</taxon>
        <taxon>Metazoa</taxon>
        <taxon>Spiralia</taxon>
        <taxon>Lophotrochozoa</taxon>
        <taxon>Mollusca</taxon>
        <taxon>Gastropoda</taxon>
        <taxon>Heterobranchia</taxon>
        <taxon>Euthyneura</taxon>
        <taxon>Panpulmonata</taxon>
        <taxon>Sacoglossa</taxon>
        <taxon>Placobranchoidea</taxon>
        <taxon>Plakobranchidae</taxon>
        <taxon>Elysia</taxon>
    </lineage>
</organism>
<comment type="caution">
    <text evidence="3">The sequence shown here is derived from an EMBL/GenBank/DDBJ whole genome shotgun (WGS) entry which is preliminary data.</text>
</comment>
<name>A0AAE1E3V9_9GAST</name>
<evidence type="ECO:0000256" key="2">
    <source>
        <dbReference type="SAM" id="Phobius"/>
    </source>
</evidence>
<feature type="transmembrane region" description="Helical" evidence="2">
    <location>
        <begin position="66"/>
        <end position="91"/>
    </location>
</feature>
<keyword evidence="2" id="KW-0812">Transmembrane</keyword>
<keyword evidence="4" id="KW-1185">Reference proteome</keyword>
<dbReference type="AlphaFoldDB" id="A0AAE1E3V9"/>
<feature type="region of interest" description="Disordered" evidence="1">
    <location>
        <begin position="459"/>
        <end position="528"/>
    </location>
</feature>
<dbReference type="Proteomes" id="UP001283361">
    <property type="component" value="Unassembled WGS sequence"/>
</dbReference>
<dbReference type="EMBL" id="JAWDGP010001428">
    <property type="protein sequence ID" value="KAK3791893.1"/>
    <property type="molecule type" value="Genomic_DNA"/>
</dbReference>
<feature type="compositionally biased region" description="Basic residues" evidence="1">
    <location>
        <begin position="493"/>
        <end position="518"/>
    </location>
</feature>
<reference evidence="3" key="1">
    <citation type="journal article" date="2023" name="G3 (Bethesda)">
        <title>A reference genome for the long-term kleptoplast-retaining sea slug Elysia crispata morphotype clarki.</title>
        <authorList>
            <person name="Eastman K.E."/>
            <person name="Pendleton A.L."/>
            <person name="Shaikh M.A."/>
            <person name="Suttiyut T."/>
            <person name="Ogas R."/>
            <person name="Tomko P."/>
            <person name="Gavelis G."/>
            <person name="Widhalm J.R."/>
            <person name="Wisecaver J.H."/>
        </authorList>
    </citation>
    <scope>NUCLEOTIDE SEQUENCE</scope>
    <source>
        <strain evidence="3">ECLA1</strain>
    </source>
</reference>
<feature type="compositionally biased region" description="Basic residues" evidence="1">
    <location>
        <begin position="465"/>
        <end position="480"/>
    </location>
</feature>
<evidence type="ECO:0000313" key="4">
    <source>
        <dbReference type="Proteomes" id="UP001283361"/>
    </source>
</evidence>
<sequence>MDNVRSADTDCQRSSLDHYLQLLSRQLTATCRHCSGERINPMTTQISEWGPSARRSPLSSRPYGSFMTQLVAATAAFLFLVSPALATMNILAHEYQRKFDQTLTLGQCPMREQAYQMENQTIFSKTICPYTFPGKTRHVKREHNFSRNVIINRPQDIISVLGLCGGEAASYLGILNSGDCAGIRLASNLTFGSKTVVRAYYSYFINGVDVLDHGPNVPASVQKMVDRNIDLGDRYYLQSVSYGALEIILVQFRFMSVQEAERAREIDMSGKSPRMTEYMKLIRTTVGTPKHVMVTSMSSTHPKSFDYEDFWPLKTTPEMWDRAVRHVYLIESNMEQTKIGISNGHIKQQFKYHFSPFLQEEAARYRLTNPREWENISMIEVRLRGDITMAKKITKKCRRNRSILCKRVRQHRKNLLALKREIHKKRAEWVKIPAEEKTSFIRKYRIKVATSSRLTKNLTREVRIMRRKMKHKSIRRKSKRGNQIPVGSGKSPHYARKRKPSRRSKHRKRGHSRRHKGRSKESGLMRKREEMRNDAVLRFPQHVTAREEQYSLFTLDQLQTVVYIATTSQLCNVQVKTVVYIATTSQLCNVQVKTVVYIATTSQLCNVQVKTVVYIATTSQLCNVQVKIPQHTTRHLTNPSLVAKQSCSNVAFETTIYL</sequence>
<accession>A0AAE1E3V9</accession>
<feature type="compositionally biased region" description="Basic and acidic residues" evidence="1">
    <location>
        <begin position="519"/>
        <end position="528"/>
    </location>
</feature>
<protein>
    <submittedName>
        <fullName evidence="3">Uncharacterized protein</fullName>
    </submittedName>
</protein>
<evidence type="ECO:0000256" key="1">
    <source>
        <dbReference type="SAM" id="MobiDB-lite"/>
    </source>
</evidence>
<keyword evidence="2" id="KW-0472">Membrane</keyword>
<evidence type="ECO:0000313" key="3">
    <source>
        <dbReference type="EMBL" id="KAK3791893.1"/>
    </source>
</evidence>